<proteinExistence type="inferred from homology"/>
<evidence type="ECO:0000256" key="2">
    <source>
        <dbReference type="ARBA" id="ARBA00022448"/>
    </source>
</evidence>
<dbReference type="InterPro" id="IPR006127">
    <property type="entry name" value="ZnuA-like"/>
</dbReference>
<dbReference type="GO" id="GO:0030001">
    <property type="term" value="P:metal ion transport"/>
    <property type="evidence" value="ECO:0007669"/>
    <property type="project" value="InterPro"/>
</dbReference>
<dbReference type="Pfam" id="PF01297">
    <property type="entry name" value="ZnuA"/>
    <property type="match status" value="1"/>
</dbReference>
<gene>
    <name evidence="4" type="ORF">MNBD_GAMMA08-2963</name>
</gene>
<evidence type="ECO:0000313" key="4">
    <source>
        <dbReference type="EMBL" id="VAW60000.1"/>
    </source>
</evidence>
<keyword evidence="3" id="KW-0732">Signal</keyword>
<reference evidence="4" key="1">
    <citation type="submission" date="2018-06" db="EMBL/GenBank/DDBJ databases">
        <authorList>
            <person name="Zhirakovskaya E."/>
        </authorList>
    </citation>
    <scope>NUCLEOTIDE SEQUENCE</scope>
</reference>
<keyword evidence="2" id="KW-0813">Transport</keyword>
<dbReference type="PANTHER" id="PTHR42953">
    <property type="entry name" value="HIGH-AFFINITY ZINC UPTAKE SYSTEM PROTEIN ZNUA-RELATED"/>
    <property type="match status" value="1"/>
</dbReference>
<evidence type="ECO:0000256" key="3">
    <source>
        <dbReference type="ARBA" id="ARBA00022729"/>
    </source>
</evidence>
<protein>
    <submittedName>
        <fullName evidence="4">Zinc ABC transporter, substrate-binding protein ZnuA</fullName>
    </submittedName>
</protein>
<evidence type="ECO:0000256" key="1">
    <source>
        <dbReference type="ARBA" id="ARBA00011028"/>
    </source>
</evidence>
<dbReference type="GO" id="GO:0046872">
    <property type="term" value="F:metal ion binding"/>
    <property type="evidence" value="ECO:0007669"/>
    <property type="project" value="InterPro"/>
</dbReference>
<dbReference type="AlphaFoldDB" id="A0A3B0X5Y2"/>
<dbReference type="PANTHER" id="PTHR42953:SF3">
    <property type="entry name" value="HIGH-AFFINITY ZINC UPTAKE SYSTEM PROTEIN ZNUA"/>
    <property type="match status" value="1"/>
</dbReference>
<accession>A0A3B0X5Y2</accession>
<dbReference type="Gene3D" id="3.40.50.1980">
    <property type="entry name" value="Nitrogenase molybdenum iron protein domain"/>
    <property type="match status" value="2"/>
</dbReference>
<name>A0A3B0X5Y2_9ZZZZ</name>
<dbReference type="EMBL" id="UOFH01000118">
    <property type="protein sequence ID" value="VAW60000.1"/>
    <property type="molecule type" value="Genomic_DNA"/>
</dbReference>
<organism evidence="4">
    <name type="scientific">hydrothermal vent metagenome</name>
    <dbReference type="NCBI Taxonomy" id="652676"/>
    <lineage>
        <taxon>unclassified sequences</taxon>
        <taxon>metagenomes</taxon>
        <taxon>ecological metagenomes</taxon>
    </lineage>
</organism>
<sequence>MLTHYTSKRQLKLIFISLILTFFSFSSYAKSTQILVSIKPLHSIVLHITAGVNEPMLLLSGQQSPHHFQLRPSQKRLINQADVFFYSSDNIETFVPALKNTTHLTFIELSKIDNINSLPVRSFDSHQHHAHGNIDGHIWLSIENTKTIAKFITHTLSKYSPENTTLYNENLKLLLIKLNSLKNKNKTLLSQFKNTPYLVYHDAYQYFETENNLLAAYFITSSAEHSPGIKRVKALRELIDNKNIKCIFYEPPNIPPLLNTLTESKTIKLAEIDPTGSQIPANKNHYFKLMQQTATTLSECLRY</sequence>
<comment type="similarity">
    <text evidence="1">Belongs to the bacterial solute-binding protein 9 family.</text>
</comment>
<dbReference type="InterPro" id="IPR050492">
    <property type="entry name" value="Bact_metal-bind_prot9"/>
</dbReference>
<dbReference type="SUPFAM" id="SSF53807">
    <property type="entry name" value="Helical backbone' metal receptor"/>
    <property type="match status" value="1"/>
</dbReference>